<keyword evidence="1" id="KW-0472">Membrane</keyword>
<dbReference type="InterPro" id="IPR052920">
    <property type="entry name" value="DNA-binding_regulatory"/>
</dbReference>
<accession>A0ABS8YCD2</accession>
<keyword evidence="4" id="KW-1185">Reference proteome</keyword>
<keyword evidence="3" id="KW-0378">Hydrolase</keyword>
<feature type="domain" description="Serine aminopeptidase S33" evidence="2">
    <location>
        <begin position="83"/>
        <end position="202"/>
    </location>
</feature>
<organism evidence="3 4">
    <name type="scientific">Paenibacillus profundus</name>
    <dbReference type="NCBI Taxonomy" id="1173085"/>
    <lineage>
        <taxon>Bacteria</taxon>
        <taxon>Bacillati</taxon>
        <taxon>Bacillota</taxon>
        <taxon>Bacilli</taxon>
        <taxon>Bacillales</taxon>
        <taxon>Paenibacillaceae</taxon>
        <taxon>Paenibacillus</taxon>
    </lineage>
</organism>
<sequence>MWIPIAGGIILFILLSIWIIPHFAVFQMTRMKSSTYEQCLDLLEQHKVFRKKQYDDCDKEELFIRSHDGLALHGYYIESFPASKRVIIIVHGYTSALTWSAQFMAMFFKLGFNVLLVDQRRHGQSEGQYTTFGFNEKKDVQAWVDWVIARKGEDCAIGLHGQSLGGGTVLEYAAMHRPQVRFIIADCPYSDLTELIHHQVTKLNHMPAWPIMPLINRLLKRKAGFELEDVSPIRVMKTCRLPIMFIHGSKDIFVPTYMSADLYNAKPEPKAFMLVNGATHGVSYCIDKERYEANVTDFVLQVVGKPQSEELEQPASARMPVCDTLPEQLAPNEGSSVLQGAT</sequence>
<dbReference type="GO" id="GO:0016787">
    <property type="term" value="F:hydrolase activity"/>
    <property type="evidence" value="ECO:0007669"/>
    <property type="project" value="UniProtKB-KW"/>
</dbReference>
<dbReference type="Proteomes" id="UP001199916">
    <property type="component" value="Unassembled WGS sequence"/>
</dbReference>
<feature type="transmembrane region" description="Helical" evidence="1">
    <location>
        <begin position="6"/>
        <end position="26"/>
    </location>
</feature>
<dbReference type="PANTHER" id="PTHR43358">
    <property type="entry name" value="ALPHA/BETA-HYDROLASE"/>
    <property type="match status" value="1"/>
</dbReference>
<reference evidence="3 4" key="1">
    <citation type="submission" date="2021-11" db="EMBL/GenBank/DDBJ databases">
        <title>Draft genome sequence of Paenibacillus profundus YoMME, a new Gram-positive bacteria with exoelectrogenic properties.</title>
        <authorList>
            <person name="Hubenova Y."/>
            <person name="Hubenova E."/>
            <person name="Manasiev Y."/>
            <person name="Peykov S."/>
            <person name="Mitov M."/>
        </authorList>
    </citation>
    <scope>NUCLEOTIDE SEQUENCE [LARGE SCALE GENOMIC DNA]</scope>
    <source>
        <strain evidence="3 4">YoMME</strain>
    </source>
</reference>
<proteinExistence type="predicted"/>
<dbReference type="InterPro" id="IPR022742">
    <property type="entry name" value="Hydrolase_4"/>
</dbReference>
<gene>
    <name evidence="3" type="ORF">LQV63_04780</name>
</gene>
<keyword evidence="1" id="KW-0812">Transmembrane</keyword>
<evidence type="ECO:0000256" key="1">
    <source>
        <dbReference type="SAM" id="Phobius"/>
    </source>
</evidence>
<dbReference type="EMBL" id="JAJNBZ010000002">
    <property type="protein sequence ID" value="MCE5168627.1"/>
    <property type="molecule type" value="Genomic_DNA"/>
</dbReference>
<dbReference type="SUPFAM" id="SSF53474">
    <property type="entry name" value="alpha/beta-Hydrolases"/>
    <property type="match status" value="1"/>
</dbReference>
<dbReference type="RefSeq" id="WP_233695846.1">
    <property type="nucleotide sequence ID" value="NZ_JAJNBZ010000002.1"/>
</dbReference>
<dbReference type="PANTHER" id="PTHR43358:SF4">
    <property type="entry name" value="ALPHA_BETA HYDROLASE FOLD-1 DOMAIN-CONTAINING PROTEIN"/>
    <property type="match status" value="1"/>
</dbReference>
<name>A0ABS8YCD2_9BACL</name>
<dbReference type="Pfam" id="PF12146">
    <property type="entry name" value="Hydrolase_4"/>
    <property type="match status" value="1"/>
</dbReference>
<dbReference type="InterPro" id="IPR029058">
    <property type="entry name" value="AB_hydrolase_fold"/>
</dbReference>
<keyword evidence="1" id="KW-1133">Transmembrane helix</keyword>
<evidence type="ECO:0000259" key="2">
    <source>
        <dbReference type="Pfam" id="PF12146"/>
    </source>
</evidence>
<protein>
    <submittedName>
        <fullName evidence="3">Alpha/beta hydrolase</fullName>
    </submittedName>
</protein>
<evidence type="ECO:0000313" key="3">
    <source>
        <dbReference type="EMBL" id="MCE5168627.1"/>
    </source>
</evidence>
<evidence type="ECO:0000313" key="4">
    <source>
        <dbReference type="Proteomes" id="UP001199916"/>
    </source>
</evidence>
<comment type="caution">
    <text evidence="3">The sequence shown here is derived from an EMBL/GenBank/DDBJ whole genome shotgun (WGS) entry which is preliminary data.</text>
</comment>
<dbReference type="Gene3D" id="3.40.50.1820">
    <property type="entry name" value="alpha/beta hydrolase"/>
    <property type="match status" value="1"/>
</dbReference>